<keyword evidence="1" id="KW-0812">Transmembrane</keyword>
<feature type="transmembrane region" description="Helical" evidence="1">
    <location>
        <begin position="105"/>
        <end position="127"/>
    </location>
</feature>
<dbReference type="PANTHER" id="PTHR32309:SF13">
    <property type="entry name" value="FERRIC ENTEROBACTIN TRANSPORT PROTEIN FEPE"/>
    <property type="match status" value="1"/>
</dbReference>
<protein>
    <recommendedName>
        <fullName evidence="3">Lipopolysaccharide biosynthesis protein</fullName>
    </recommendedName>
</protein>
<dbReference type="InterPro" id="IPR050445">
    <property type="entry name" value="Bact_polysacc_biosynth/exp"/>
</dbReference>
<proteinExistence type="predicted"/>
<evidence type="ECO:0000256" key="1">
    <source>
        <dbReference type="SAM" id="Phobius"/>
    </source>
</evidence>
<accession>A0A7M1VN47</accession>
<sequence length="463" mass="52011">MMTKNSKNTVLESLTEQQKNDLNYLLELAEQYEKKDLANAEAIMLFAQEKRPNAPKVKKKLALYQDMKQKKAAALSKKQAKGATIPRAHAQTPEKRKFSFDFKKWLKAPIVYCTLLPWLVFAFYTVFIETPKFESQAQIIVKQPDGASTMDASMALLSGFTGQSTSSDPQLVKAYIHSQDMLNYIESQLKLFEHVSSDDVDVFSRLSSDASREDFVEYYLKMVDIYIDDASSVITVKVKGFDANYTQSLTQVIVERSEWYINSIGHHLANEQLKFVQGEHNLVEQKLSKTQTELLQFQQEHNLIDPLAEGAAMQQIAYGLEGQIAAKEAELKTLLAVMSGNAPQVMATKSALEGLKLQLVAERSRLATTKNNMSVSEILAKFTDLKVNLDLALQAYTASQISLEKSRIEAYRQLKYLIVVEAPTLPEDATYPKEQYNLLLAAVLLLLVFGIGKIIIATIKELG</sequence>
<dbReference type="GO" id="GO:0004713">
    <property type="term" value="F:protein tyrosine kinase activity"/>
    <property type="evidence" value="ECO:0007669"/>
    <property type="project" value="TreeGrafter"/>
</dbReference>
<dbReference type="PANTHER" id="PTHR32309">
    <property type="entry name" value="TYROSINE-PROTEIN KINASE"/>
    <property type="match status" value="1"/>
</dbReference>
<dbReference type="GO" id="GO:0005886">
    <property type="term" value="C:plasma membrane"/>
    <property type="evidence" value="ECO:0007669"/>
    <property type="project" value="TreeGrafter"/>
</dbReference>
<dbReference type="AlphaFoldDB" id="A0A7M1VN47"/>
<feature type="transmembrane region" description="Helical" evidence="1">
    <location>
        <begin position="438"/>
        <end position="459"/>
    </location>
</feature>
<keyword evidence="1" id="KW-0472">Membrane</keyword>
<gene>
    <name evidence="2" type="ORF">VP240_00030</name>
</gene>
<organism evidence="2">
    <name type="scientific">Vibrio parahaemolyticus</name>
    <dbReference type="NCBI Taxonomy" id="670"/>
    <lineage>
        <taxon>Bacteria</taxon>
        <taxon>Pseudomonadati</taxon>
        <taxon>Pseudomonadota</taxon>
        <taxon>Gammaproteobacteria</taxon>
        <taxon>Vibrionales</taxon>
        <taxon>Vibrionaceae</taxon>
        <taxon>Vibrio</taxon>
    </lineage>
</organism>
<reference evidence="2" key="1">
    <citation type="submission" date="2020-08" db="EMBL/GenBank/DDBJ databases">
        <title>Genetic structure, function and evolution of capsule biosynthesis loci in Vibrio parahaemolyticus.</title>
        <authorList>
            <person name="Li L."/>
            <person name="Bian S."/>
        </authorList>
    </citation>
    <scope>NUCLEOTIDE SEQUENCE</scope>
    <source>
        <strain evidence="2">VP240</strain>
    </source>
</reference>
<name>A0A7M1VN47_VIBPH</name>
<keyword evidence="1" id="KW-1133">Transmembrane helix</keyword>
<dbReference type="EMBL" id="MT898057">
    <property type="protein sequence ID" value="QOS16652.1"/>
    <property type="molecule type" value="Genomic_DNA"/>
</dbReference>
<dbReference type="RefSeq" id="WP_238794208.1">
    <property type="nucleotide sequence ID" value="NZ_JAKNNX010001213.1"/>
</dbReference>
<evidence type="ECO:0008006" key="3">
    <source>
        <dbReference type="Google" id="ProtNLM"/>
    </source>
</evidence>
<evidence type="ECO:0000313" key="2">
    <source>
        <dbReference type="EMBL" id="QOS16652.1"/>
    </source>
</evidence>